<evidence type="ECO:0000313" key="3">
    <source>
        <dbReference type="Proteomes" id="UP001178508"/>
    </source>
</evidence>
<organism evidence="2 3">
    <name type="scientific">Xyrichtys novacula</name>
    <name type="common">Pearly razorfish</name>
    <name type="synonym">Hemipteronotus novacula</name>
    <dbReference type="NCBI Taxonomy" id="13765"/>
    <lineage>
        <taxon>Eukaryota</taxon>
        <taxon>Metazoa</taxon>
        <taxon>Chordata</taxon>
        <taxon>Craniata</taxon>
        <taxon>Vertebrata</taxon>
        <taxon>Euteleostomi</taxon>
        <taxon>Actinopterygii</taxon>
        <taxon>Neopterygii</taxon>
        <taxon>Teleostei</taxon>
        <taxon>Neoteleostei</taxon>
        <taxon>Acanthomorphata</taxon>
        <taxon>Eupercaria</taxon>
        <taxon>Labriformes</taxon>
        <taxon>Labridae</taxon>
        <taxon>Xyrichtys</taxon>
    </lineage>
</organism>
<name>A0AAV1EXD2_XYRNO</name>
<keyword evidence="3" id="KW-1185">Reference proteome</keyword>
<gene>
    <name evidence="2" type="ORF">XNOV1_A004646</name>
</gene>
<dbReference type="EMBL" id="OY660866">
    <property type="protein sequence ID" value="CAJ1053448.1"/>
    <property type="molecule type" value="Genomic_DNA"/>
</dbReference>
<protein>
    <submittedName>
        <fullName evidence="2">Uncharacterized protein LOC125882260</fullName>
    </submittedName>
</protein>
<accession>A0AAV1EXD2</accession>
<dbReference type="Proteomes" id="UP001178508">
    <property type="component" value="Chromosome 3"/>
</dbReference>
<proteinExistence type="predicted"/>
<sequence>MASPVKLPAGATENSDVREIRLRFQVLSYAIMDETLDRRAIFHESMACHTFALTTTARMARQLKAAEQRSACLERAMTTQKEEIARLKDTNLTLSKQLEEAQVGLDSMCEAVGFFADEDKAGEGASNVSGLQSIPPVEAADKDLTSADKAIAGGLDVVEEGCTLDENCDSGERSVNTIVSEVQQYQAALLNTLRDTMRRVFERHSSGMEQLQEEALATLDNFQHPFSIMATIYMQDRTIQKLFNPVKPEEIVISQRNIDPKFRSKLSAIRLLAIAKANYIDECGVDGLLQKIDEELQLLYNGVKIRMVKWIYLELSFQYVVTHLHNITLLVLRKEWVLLTVNVGIASVALRKCKGILTNRVLLKGQWKNTLDSALKSKGRYQPSKPSLG</sequence>
<dbReference type="AlphaFoldDB" id="A0AAV1EXD2"/>
<reference evidence="2" key="1">
    <citation type="submission" date="2023-08" db="EMBL/GenBank/DDBJ databases">
        <authorList>
            <person name="Alioto T."/>
            <person name="Alioto T."/>
            <person name="Gomez Garrido J."/>
        </authorList>
    </citation>
    <scope>NUCLEOTIDE SEQUENCE</scope>
</reference>
<evidence type="ECO:0000256" key="1">
    <source>
        <dbReference type="SAM" id="Coils"/>
    </source>
</evidence>
<keyword evidence="1" id="KW-0175">Coiled coil</keyword>
<feature type="coiled-coil region" evidence="1">
    <location>
        <begin position="56"/>
        <end position="90"/>
    </location>
</feature>
<evidence type="ECO:0000313" key="2">
    <source>
        <dbReference type="EMBL" id="CAJ1053448.1"/>
    </source>
</evidence>